<dbReference type="EMBL" id="JBBXJM010000006">
    <property type="protein sequence ID" value="KAL1405718.1"/>
    <property type="molecule type" value="Genomic_DNA"/>
</dbReference>
<proteinExistence type="predicted"/>
<gene>
    <name evidence="2" type="ORF">Q8F55_007388</name>
</gene>
<feature type="signal peptide" evidence="1">
    <location>
        <begin position="1"/>
        <end position="17"/>
    </location>
</feature>
<evidence type="ECO:0000313" key="2">
    <source>
        <dbReference type="EMBL" id="KAL1405718.1"/>
    </source>
</evidence>
<protein>
    <recommendedName>
        <fullName evidence="4">Store-operated calcium entry-associated regulatory factor</fullName>
    </recommendedName>
</protein>
<comment type="caution">
    <text evidence="2">The sequence shown here is derived from an EMBL/GenBank/DDBJ whole genome shotgun (WGS) entry which is preliminary data.</text>
</comment>
<name>A0ABR3PTF0_9TREE</name>
<evidence type="ECO:0000313" key="3">
    <source>
        <dbReference type="Proteomes" id="UP001565368"/>
    </source>
</evidence>
<reference evidence="2 3" key="1">
    <citation type="submission" date="2023-08" db="EMBL/GenBank/DDBJ databases">
        <title>Annotated Genome Sequence of Vanrija albida AlHP1.</title>
        <authorList>
            <person name="Herzog R."/>
        </authorList>
    </citation>
    <scope>NUCLEOTIDE SEQUENCE [LARGE SCALE GENOMIC DNA]</scope>
    <source>
        <strain evidence="2 3">AlHP1</strain>
    </source>
</reference>
<dbReference type="RefSeq" id="XP_069205662.1">
    <property type="nucleotide sequence ID" value="XM_069355821.1"/>
</dbReference>
<feature type="chain" id="PRO_5047168657" description="Store-operated calcium entry-associated regulatory factor" evidence="1">
    <location>
        <begin position="18"/>
        <end position="166"/>
    </location>
</feature>
<evidence type="ECO:0008006" key="4">
    <source>
        <dbReference type="Google" id="ProtNLM"/>
    </source>
</evidence>
<dbReference type="Proteomes" id="UP001565368">
    <property type="component" value="Unassembled WGS sequence"/>
</dbReference>
<sequence length="166" mass="18282">MLLKTTILALAAAVALAAPVDPAQNTTKDAVQVARDIRGGVSIRCFRRTGHMDTPGNCQGDQNPYNFGGDHYGMQPGDTLQYAFVWRGFAELSCRFDTWDDWKGEFEIGWYDEYGNPPWSSGDGWNPFAPKGYSSGSGQVCVNAVYSKSKLESLSPITINVVARRY</sequence>
<accession>A0ABR3PTF0</accession>
<evidence type="ECO:0000256" key="1">
    <source>
        <dbReference type="SAM" id="SignalP"/>
    </source>
</evidence>
<dbReference type="GeneID" id="95988431"/>
<keyword evidence="1" id="KW-0732">Signal</keyword>
<organism evidence="2 3">
    <name type="scientific">Vanrija albida</name>
    <dbReference type="NCBI Taxonomy" id="181172"/>
    <lineage>
        <taxon>Eukaryota</taxon>
        <taxon>Fungi</taxon>
        <taxon>Dikarya</taxon>
        <taxon>Basidiomycota</taxon>
        <taxon>Agaricomycotina</taxon>
        <taxon>Tremellomycetes</taxon>
        <taxon>Trichosporonales</taxon>
        <taxon>Trichosporonaceae</taxon>
        <taxon>Vanrija</taxon>
    </lineage>
</organism>
<keyword evidence="3" id="KW-1185">Reference proteome</keyword>